<evidence type="ECO:0000313" key="2">
    <source>
        <dbReference type="Proteomes" id="UP001208570"/>
    </source>
</evidence>
<reference evidence="1" key="1">
    <citation type="journal article" date="2023" name="Mol. Biol. Evol.">
        <title>Third-Generation Sequencing Reveals the Adaptive Role of the Epigenome in Three Deep-Sea Polychaetes.</title>
        <authorList>
            <person name="Perez M."/>
            <person name="Aroh O."/>
            <person name="Sun Y."/>
            <person name="Lan Y."/>
            <person name="Juniper S.K."/>
            <person name="Young C.R."/>
            <person name="Angers B."/>
            <person name="Qian P.Y."/>
        </authorList>
    </citation>
    <scope>NUCLEOTIDE SEQUENCE</scope>
    <source>
        <strain evidence="1">P08H-3</strain>
    </source>
</reference>
<dbReference type="AlphaFoldDB" id="A0AAD9KA99"/>
<accession>A0AAD9KA99</accession>
<proteinExistence type="predicted"/>
<keyword evidence="2" id="KW-1185">Reference proteome</keyword>
<name>A0AAD9KA99_9ANNE</name>
<gene>
    <name evidence="1" type="ORF">LSH36_26g15125</name>
</gene>
<dbReference type="Proteomes" id="UP001208570">
    <property type="component" value="Unassembled WGS sequence"/>
</dbReference>
<evidence type="ECO:0000313" key="1">
    <source>
        <dbReference type="EMBL" id="KAK2167622.1"/>
    </source>
</evidence>
<dbReference type="EMBL" id="JAODUP010000026">
    <property type="protein sequence ID" value="KAK2167622.1"/>
    <property type="molecule type" value="Genomic_DNA"/>
</dbReference>
<organism evidence="1 2">
    <name type="scientific">Paralvinella palmiformis</name>
    <dbReference type="NCBI Taxonomy" id="53620"/>
    <lineage>
        <taxon>Eukaryota</taxon>
        <taxon>Metazoa</taxon>
        <taxon>Spiralia</taxon>
        <taxon>Lophotrochozoa</taxon>
        <taxon>Annelida</taxon>
        <taxon>Polychaeta</taxon>
        <taxon>Sedentaria</taxon>
        <taxon>Canalipalpata</taxon>
        <taxon>Terebellida</taxon>
        <taxon>Terebelliformia</taxon>
        <taxon>Alvinellidae</taxon>
        <taxon>Paralvinella</taxon>
    </lineage>
</organism>
<comment type="caution">
    <text evidence="1">The sequence shown here is derived from an EMBL/GenBank/DDBJ whole genome shotgun (WGS) entry which is preliminary data.</text>
</comment>
<sequence length="68" mass="7644">MASFGEPDDSLFELHRQSLLDIVEDRNRALNKVLDDLSQIKGSCSGKPLIAWLILICHSQTLEFALCQ</sequence>
<protein>
    <submittedName>
        <fullName evidence="1">Uncharacterized protein</fullName>
    </submittedName>
</protein>